<dbReference type="NCBIfam" id="TIGR00654">
    <property type="entry name" value="PhzF_family"/>
    <property type="match status" value="1"/>
</dbReference>
<dbReference type="EMBL" id="JAZHBO010000002">
    <property type="protein sequence ID" value="MEF2156560.1"/>
    <property type="molecule type" value="Genomic_DNA"/>
</dbReference>
<keyword evidence="3" id="KW-1185">Reference proteome</keyword>
<name>A0ABU7V2I4_9GAMM</name>
<sequence>MARFDFVQMDVFSREPGMGNALAVVLRGHTLSDRAMQSLARWMRLPETTFTGPADDTGKAPASCYAIRMFAPDKEVPFAGHPSVGTAAALLDADLLTPDADGLVWQQGLAGLLPLRVEHLQDPNQRVISLRNPPANEIEGGAVTHRDQLTAATTGLAPGAIAPVLAEGGRRWWLVQAASEAALRQWSPAWDGIGELAVASGSMGICAFAFADDADSGYQVVTRALVGHPQPFEDAASGAANAILASILFRHAAEHLPATGYIVSQGREIGYDAQLYLSPGADGAIWSGGQTRTAIRGSIDWDAAAP</sequence>
<comment type="similarity">
    <text evidence="1">Belongs to the PhzF family.</text>
</comment>
<proteinExistence type="inferred from homology"/>
<dbReference type="Proteomes" id="UP001356170">
    <property type="component" value="Unassembled WGS sequence"/>
</dbReference>
<dbReference type="PANTHER" id="PTHR13774:SF32">
    <property type="entry name" value="ANTISENSE-ENHANCING SEQUENCE 1"/>
    <property type="match status" value="1"/>
</dbReference>
<protein>
    <submittedName>
        <fullName evidence="2">PhzF family phenazine biosynthesis isomerase</fullName>
    </submittedName>
</protein>
<accession>A0ABU7V2I4</accession>
<dbReference type="GO" id="GO:0016853">
    <property type="term" value="F:isomerase activity"/>
    <property type="evidence" value="ECO:0007669"/>
    <property type="project" value="UniProtKB-KW"/>
</dbReference>
<keyword evidence="2" id="KW-0413">Isomerase</keyword>
<evidence type="ECO:0000313" key="3">
    <source>
        <dbReference type="Proteomes" id="UP001356170"/>
    </source>
</evidence>
<evidence type="ECO:0000256" key="1">
    <source>
        <dbReference type="ARBA" id="ARBA00008270"/>
    </source>
</evidence>
<gene>
    <name evidence="2" type="ORF">V3390_10085</name>
</gene>
<evidence type="ECO:0000313" key="2">
    <source>
        <dbReference type="EMBL" id="MEF2156560.1"/>
    </source>
</evidence>
<organism evidence="2 3">
    <name type="scientific">Aquilutibacter rugosus</name>
    <dbReference type="NCBI Taxonomy" id="3115820"/>
    <lineage>
        <taxon>Bacteria</taxon>
        <taxon>Pseudomonadati</taxon>
        <taxon>Pseudomonadota</taxon>
        <taxon>Gammaproteobacteria</taxon>
        <taxon>Lysobacterales</taxon>
        <taxon>Lysobacteraceae</taxon>
        <taxon>Aquilutibacter</taxon>
    </lineage>
</organism>
<dbReference type="PANTHER" id="PTHR13774">
    <property type="entry name" value="PHENAZINE BIOSYNTHESIS PROTEIN"/>
    <property type="match status" value="1"/>
</dbReference>
<dbReference type="RefSeq" id="WP_331704312.1">
    <property type="nucleotide sequence ID" value="NZ_JAZHBO010000002.1"/>
</dbReference>
<comment type="caution">
    <text evidence="2">The sequence shown here is derived from an EMBL/GenBank/DDBJ whole genome shotgun (WGS) entry which is preliminary data.</text>
</comment>
<dbReference type="InterPro" id="IPR003719">
    <property type="entry name" value="Phenazine_PhzF-like"/>
</dbReference>
<reference evidence="2 3" key="1">
    <citation type="submission" date="2024-01" db="EMBL/GenBank/DDBJ databases">
        <title>Novel species of the genus Luteimonas isolated from rivers.</title>
        <authorList>
            <person name="Lu H."/>
        </authorList>
    </citation>
    <scope>NUCLEOTIDE SEQUENCE [LARGE SCALE GENOMIC DNA]</scope>
    <source>
        <strain evidence="2 3">FXH3W</strain>
    </source>
</reference>
<dbReference type="PIRSF" id="PIRSF016184">
    <property type="entry name" value="PhzC_PhzF"/>
    <property type="match status" value="1"/>
</dbReference>
<dbReference type="Gene3D" id="3.10.310.10">
    <property type="entry name" value="Diaminopimelate Epimerase, Chain A, domain 1"/>
    <property type="match status" value="2"/>
</dbReference>
<dbReference type="SUPFAM" id="SSF54506">
    <property type="entry name" value="Diaminopimelate epimerase-like"/>
    <property type="match status" value="1"/>
</dbReference>
<dbReference type="Pfam" id="PF02567">
    <property type="entry name" value="PhzC-PhzF"/>
    <property type="match status" value="1"/>
</dbReference>